<keyword evidence="3" id="KW-1185">Reference proteome</keyword>
<feature type="transmembrane region" description="Helical" evidence="1">
    <location>
        <begin position="438"/>
        <end position="458"/>
    </location>
</feature>
<name>A0ABT7VD64_9ACTN</name>
<feature type="transmembrane region" description="Helical" evidence="1">
    <location>
        <begin position="229"/>
        <end position="255"/>
    </location>
</feature>
<feature type="transmembrane region" description="Helical" evidence="1">
    <location>
        <begin position="374"/>
        <end position="397"/>
    </location>
</feature>
<organism evidence="2 3">
    <name type="scientific">Enorma phocaeensis</name>
    <dbReference type="NCBI Taxonomy" id="1871019"/>
    <lineage>
        <taxon>Bacteria</taxon>
        <taxon>Bacillati</taxon>
        <taxon>Actinomycetota</taxon>
        <taxon>Coriobacteriia</taxon>
        <taxon>Coriobacteriales</taxon>
        <taxon>Coriobacteriaceae</taxon>
        <taxon>Enorma</taxon>
    </lineage>
</organism>
<keyword evidence="1" id="KW-0812">Transmembrane</keyword>
<evidence type="ECO:0000256" key="1">
    <source>
        <dbReference type="SAM" id="Phobius"/>
    </source>
</evidence>
<feature type="transmembrane region" description="Helical" evidence="1">
    <location>
        <begin position="326"/>
        <end position="347"/>
    </location>
</feature>
<feature type="transmembrane region" description="Helical" evidence="1">
    <location>
        <begin position="267"/>
        <end position="286"/>
    </location>
</feature>
<evidence type="ECO:0000313" key="2">
    <source>
        <dbReference type="EMBL" id="MDM8275819.1"/>
    </source>
</evidence>
<sequence>MERKRSLAMLDGNNKMKVREDSKQVVHADNRSHASRRRLATLCMAFVLSAQLILGCWLAINKAGLFQDESYTFMLANETWLHSIPDQGVVYQNGEPWRSWVSVDDFLGVDLEKIYLNQAEDNHPPLYYILFSLAYSLIPGATSPIIGVMLNVSFSLVGTILLYILCRTLGVEWKLAVAICAIWAVNAGMANCTVYLRMYCLLSVSFVAASLAVAYHIKTERSSLRLVLSTFLITAAGFLTQYFFVLFAFPLYLLAGVYLLKKKRLSCACKFAVATFGGIAAAMLAFPPSLNHLFASFRGREAIERAVTGDSFLSFLFQDWKLLDDGVFGGTLRIIIVLVLIGLIIPWSRKLLSSHRGARMSSPKMAATVQGEEGILWLGINLLLTSSVIFVTLVARVAPYASIRYLMSVNPILLMTVLLYLFRVVAIVVQTAIGRQTAVVIIGTLITILGWSHGIKYLDQENNSVAMLYSENDAMVAVSQDMVLQESLIPDALSYGTSVYFYDESVFMEFDFEELGRAISLYFQPGIDQNVYLDILDSRYPDLTYEYVGETIDHYAVYDVALTD</sequence>
<protein>
    <recommendedName>
        <fullName evidence="4">Glycosyltransferase RgtA/B/C/D-like domain-containing protein</fullName>
    </recommendedName>
</protein>
<gene>
    <name evidence="2" type="ORF">QUW28_10005</name>
</gene>
<feature type="transmembrane region" description="Helical" evidence="1">
    <location>
        <begin position="403"/>
        <end position="426"/>
    </location>
</feature>
<reference evidence="2 3" key="2">
    <citation type="submission" date="2023-06" db="EMBL/GenBank/DDBJ databases">
        <authorList>
            <person name="Zeman M."/>
            <person name="Kubasova T."/>
            <person name="Jahodarova E."/>
            <person name="Nykrynova M."/>
            <person name="Rychlik I."/>
        </authorList>
    </citation>
    <scope>NUCLEOTIDE SEQUENCE [LARGE SCALE GENOMIC DNA]</scope>
    <source>
        <strain evidence="2 3">154_Feed</strain>
    </source>
</reference>
<dbReference type="Proteomes" id="UP001529421">
    <property type="component" value="Unassembled WGS sequence"/>
</dbReference>
<feature type="transmembrane region" description="Helical" evidence="1">
    <location>
        <begin position="196"/>
        <end position="217"/>
    </location>
</feature>
<keyword evidence="1" id="KW-0472">Membrane</keyword>
<comment type="caution">
    <text evidence="2">The sequence shown here is derived from an EMBL/GenBank/DDBJ whole genome shotgun (WGS) entry which is preliminary data.</text>
</comment>
<feature type="transmembrane region" description="Helical" evidence="1">
    <location>
        <begin position="39"/>
        <end position="60"/>
    </location>
</feature>
<dbReference type="EMBL" id="JAUDDZ010000024">
    <property type="protein sequence ID" value="MDM8275819.1"/>
    <property type="molecule type" value="Genomic_DNA"/>
</dbReference>
<proteinExistence type="predicted"/>
<keyword evidence="1" id="KW-1133">Transmembrane helix</keyword>
<evidence type="ECO:0008006" key="4">
    <source>
        <dbReference type="Google" id="ProtNLM"/>
    </source>
</evidence>
<evidence type="ECO:0000313" key="3">
    <source>
        <dbReference type="Proteomes" id="UP001529421"/>
    </source>
</evidence>
<dbReference type="RefSeq" id="WP_289546093.1">
    <property type="nucleotide sequence ID" value="NZ_JAUDDZ010000024.1"/>
</dbReference>
<feature type="transmembrane region" description="Helical" evidence="1">
    <location>
        <begin position="148"/>
        <end position="165"/>
    </location>
</feature>
<reference evidence="3" key="1">
    <citation type="submission" date="2023-06" db="EMBL/GenBank/DDBJ databases">
        <title>Identification and characterization of horizontal gene transfer across gut microbiota members of farm animals based on homology search.</title>
        <authorList>
            <person name="Zeman M."/>
            <person name="Kubasova T."/>
            <person name="Jahodarova E."/>
            <person name="Nykrynova M."/>
            <person name="Rychlik I."/>
        </authorList>
    </citation>
    <scope>NUCLEOTIDE SEQUENCE [LARGE SCALE GENOMIC DNA]</scope>
    <source>
        <strain evidence="3">154_Feed</strain>
    </source>
</reference>
<accession>A0ABT7VD64</accession>